<reference evidence="1 2" key="1">
    <citation type="submission" date="2015-07" db="EMBL/GenBank/DDBJ databases">
        <authorList>
            <person name="Voget S."/>
            <person name="Dogs M."/>
            <person name="Brinkhoff T.H."/>
            <person name="Daniel R."/>
        </authorList>
    </citation>
    <scope>NUCLEOTIDE SEQUENCE [LARGE SCALE GENOMIC DNA]</scope>
    <source>
        <strain evidence="1 2">B14</strain>
    </source>
</reference>
<gene>
    <name evidence="1" type="ORF">ROLI_020100</name>
</gene>
<dbReference type="Proteomes" id="UP001318682">
    <property type="component" value="Chromosome"/>
</dbReference>
<sequence>MTPEHYKRGGAMMGHLSTLEDWEALLIRDLRLWCHGPEGQAEVWNGYAVNLPQGKAVAEMRVFEDLINTLSTFARRPLVRHEVQCDCLGADEAVFLHIVKAACTGELDDAAMVAALVVIPAHAVRVALMAAQVGTSIQIISANQGAQPKPDMPHNVVRLH</sequence>
<evidence type="ECO:0000313" key="2">
    <source>
        <dbReference type="Proteomes" id="UP001318682"/>
    </source>
</evidence>
<organism evidence="1 2">
    <name type="scientific">Roseobacter fucihabitans</name>
    <dbReference type="NCBI Taxonomy" id="1537242"/>
    <lineage>
        <taxon>Bacteria</taxon>
        <taxon>Pseudomonadati</taxon>
        <taxon>Pseudomonadota</taxon>
        <taxon>Alphaproteobacteria</taxon>
        <taxon>Rhodobacterales</taxon>
        <taxon>Roseobacteraceae</taxon>
        <taxon>Roseobacter</taxon>
    </lineage>
</organism>
<dbReference type="EMBL" id="CP143423">
    <property type="protein sequence ID" value="WVX48926.1"/>
    <property type="molecule type" value="Genomic_DNA"/>
</dbReference>
<proteinExistence type="predicted"/>
<keyword evidence="2" id="KW-1185">Reference proteome</keyword>
<reference evidence="2" key="2">
    <citation type="submission" date="2024-01" db="EMBL/GenBank/DDBJ databases">
        <title>Roseobacter fucihabitans sp. nov., isolated from the brown alga Fucus spiralis.</title>
        <authorList>
            <person name="Hahnke S."/>
            <person name="Berger M."/>
            <person name="Schlingloff A."/>
            <person name="Athale I."/>
            <person name="Neumann-Schaal M."/>
            <person name="Adenaya A."/>
            <person name="Poehlein A."/>
            <person name="Daniel R."/>
            <person name="Pertersen J."/>
            <person name="Brinkhoff T."/>
        </authorList>
    </citation>
    <scope>NUCLEOTIDE SEQUENCE [LARGE SCALE GENOMIC DNA]</scope>
    <source>
        <strain evidence="2">B14</strain>
    </source>
</reference>
<accession>A0ABZ2BUD4</accession>
<name>A0ABZ2BUD4_9RHOB</name>
<evidence type="ECO:0000313" key="1">
    <source>
        <dbReference type="EMBL" id="WVX48926.1"/>
    </source>
</evidence>
<protein>
    <submittedName>
        <fullName evidence="1">Uncharacterized protein</fullName>
    </submittedName>
</protein>